<dbReference type="InterPro" id="IPR050679">
    <property type="entry name" value="Bact_HTH_transcr_reg"/>
</dbReference>
<evidence type="ECO:0000256" key="3">
    <source>
        <dbReference type="ARBA" id="ARBA00023163"/>
    </source>
</evidence>
<feature type="compositionally biased region" description="Basic and acidic residues" evidence="4">
    <location>
        <begin position="169"/>
        <end position="178"/>
    </location>
</feature>
<sequence length="208" mass="23144">MAFDPLDKRPLYQKVVDEITGQIGSGRLKARDRVPSANEIAERYEVAAVTAQRALRELQQRGVVYGVAGKGNFVHPDAPVLLRPLELDIHTPEQYRELRDRIVGAMRSSGDRFDVEFSAAEAAGDLDRMIAVKDAHEAEMRGVFQQIGALTSYVHQMRIRGVVLEPEAEKDLVKDGNRTRVTLPAPPGPDSNIDGPWPSRDEHPEDDI</sequence>
<comment type="caution">
    <text evidence="6">The sequence shown here is derived from an EMBL/GenBank/DDBJ whole genome shotgun (WGS) entry which is preliminary data.</text>
</comment>
<keyword evidence="7" id="KW-1185">Reference proteome</keyword>
<dbReference type="Gene3D" id="1.10.10.10">
    <property type="entry name" value="Winged helix-like DNA-binding domain superfamily/Winged helix DNA-binding domain"/>
    <property type="match status" value="1"/>
</dbReference>
<evidence type="ECO:0000256" key="2">
    <source>
        <dbReference type="ARBA" id="ARBA00023125"/>
    </source>
</evidence>
<evidence type="ECO:0000256" key="1">
    <source>
        <dbReference type="ARBA" id="ARBA00023015"/>
    </source>
</evidence>
<dbReference type="InterPro" id="IPR036390">
    <property type="entry name" value="WH_DNA-bd_sf"/>
</dbReference>
<dbReference type="GO" id="GO:0003700">
    <property type="term" value="F:DNA-binding transcription factor activity"/>
    <property type="evidence" value="ECO:0007669"/>
    <property type="project" value="InterPro"/>
</dbReference>
<reference evidence="6" key="1">
    <citation type="submission" date="2021-04" db="EMBL/GenBank/DDBJ databases">
        <title>Genome based classification of Actinospica acidithermotolerans sp. nov., an actinobacterium isolated from an Indonesian hot spring.</title>
        <authorList>
            <person name="Kusuma A.B."/>
            <person name="Putra K.E."/>
            <person name="Nafisah S."/>
            <person name="Loh J."/>
            <person name="Nouioui I."/>
            <person name="Goodfellow M."/>
        </authorList>
    </citation>
    <scope>NUCLEOTIDE SEQUENCE</scope>
    <source>
        <strain evidence="6">DSM 45618</strain>
    </source>
</reference>
<organism evidence="6 7">
    <name type="scientific">Actinocrinis puniceicyclus</name>
    <dbReference type="NCBI Taxonomy" id="977794"/>
    <lineage>
        <taxon>Bacteria</taxon>
        <taxon>Bacillati</taxon>
        <taxon>Actinomycetota</taxon>
        <taxon>Actinomycetes</taxon>
        <taxon>Catenulisporales</taxon>
        <taxon>Actinospicaceae</taxon>
        <taxon>Actinocrinis</taxon>
    </lineage>
</organism>
<dbReference type="GO" id="GO:0003677">
    <property type="term" value="F:DNA binding"/>
    <property type="evidence" value="ECO:0007669"/>
    <property type="project" value="UniProtKB-KW"/>
</dbReference>
<gene>
    <name evidence="6" type="ORF">KGA66_25455</name>
</gene>
<feature type="domain" description="HTH gntR-type" evidence="5">
    <location>
        <begin position="9"/>
        <end position="77"/>
    </location>
</feature>
<evidence type="ECO:0000313" key="7">
    <source>
        <dbReference type="Proteomes" id="UP000677913"/>
    </source>
</evidence>
<feature type="compositionally biased region" description="Basic and acidic residues" evidence="4">
    <location>
        <begin position="199"/>
        <end position="208"/>
    </location>
</feature>
<proteinExistence type="predicted"/>
<dbReference type="PROSITE" id="PS50949">
    <property type="entry name" value="HTH_GNTR"/>
    <property type="match status" value="1"/>
</dbReference>
<keyword evidence="1" id="KW-0805">Transcription regulation</keyword>
<protein>
    <submittedName>
        <fullName evidence="6">GntR family transcriptional regulator</fullName>
    </submittedName>
</protein>
<evidence type="ECO:0000256" key="4">
    <source>
        <dbReference type="SAM" id="MobiDB-lite"/>
    </source>
</evidence>
<dbReference type="CDD" id="cd07377">
    <property type="entry name" value="WHTH_GntR"/>
    <property type="match status" value="1"/>
</dbReference>
<evidence type="ECO:0000313" key="6">
    <source>
        <dbReference type="EMBL" id="MBS2966414.1"/>
    </source>
</evidence>
<dbReference type="SUPFAM" id="SSF46785">
    <property type="entry name" value="Winged helix' DNA-binding domain"/>
    <property type="match status" value="1"/>
</dbReference>
<feature type="region of interest" description="Disordered" evidence="4">
    <location>
        <begin position="169"/>
        <end position="208"/>
    </location>
</feature>
<dbReference type="EMBL" id="JAGSXH010000148">
    <property type="protein sequence ID" value="MBS2966414.1"/>
    <property type="molecule type" value="Genomic_DNA"/>
</dbReference>
<dbReference type="InterPro" id="IPR000524">
    <property type="entry name" value="Tscrpt_reg_HTH_GntR"/>
</dbReference>
<dbReference type="AlphaFoldDB" id="A0A8J8BH41"/>
<dbReference type="Pfam" id="PF00392">
    <property type="entry name" value="GntR"/>
    <property type="match status" value="1"/>
</dbReference>
<dbReference type="SMART" id="SM00345">
    <property type="entry name" value="HTH_GNTR"/>
    <property type="match status" value="1"/>
</dbReference>
<dbReference type="PANTHER" id="PTHR44846:SF1">
    <property type="entry name" value="MANNOSYL-D-GLYCERATE TRANSPORT_METABOLISM SYSTEM REPRESSOR MNGR-RELATED"/>
    <property type="match status" value="1"/>
</dbReference>
<dbReference type="Proteomes" id="UP000677913">
    <property type="component" value="Unassembled WGS sequence"/>
</dbReference>
<dbReference type="RefSeq" id="WP_211471460.1">
    <property type="nucleotide sequence ID" value="NZ_JAGSXH010000148.1"/>
</dbReference>
<accession>A0A8J8BH41</accession>
<dbReference type="PANTHER" id="PTHR44846">
    <property type="entry name" value="MANNOSYL-D-GLYCERATE TRANSPORT/METABOLISM SYSTEM REPRESSOR MNGR-RELATED"/>
    <property type="match status" value="1"/>
</dbReference>
<keyword evidence="3" id="KW-0804">Transcription</keyword>
<dbReference type="GO" id="GO:0045892">
    <property type="term" value="P:negative regulation of DNA-templated transcription"/>
    <property type="evidence" value="ECO:0007669"/>
    <property type="project" value="TreeGrafter"/>
</dbReference>
<dbReference type="InterPro" id="IPR036388">
    <property type="entry name" value="WH-like_DNA-bd_sf"/>
</dbReference>
<name>A0A8J8BH41_9ACTN</name>
<evidence type="ECO:0000259" key="5">
    <source>
        <dbReference type="PROSITE" id="PS50949"/>
    </source>
</evidence>
<keyword evidence="2" id="KW-0238">DNA-binding</keyword>